<organism evidence="16 17">
    <name type="scientific">Halanaerobium praevalens (strain ATCC 33744 / DSM 2228 / GSL)</name>
    <dbReference type="NCBI Taxonomy" id="572479"/>
    <lineage>
        <taxon>Bacteria</taxon>
        <taxon>Bacillati</taxon>
        <taxon>Bacillota</taxon>
        <taxon>Clostridia</taxon>
        <taxon>Halanaerobiales</taxon>
        <taxon>Halanaerobiaceae</taxon>
        <taxon>Halanaerobium</taxon>
    </lineage>
</organism>
<dbReference type="InterPro" id="IPR012947">
    <property type="entry name" value="tRNA_SAD"/>
</dbReference>
<keyword evidence="2 13" id="KW-0963">Cytoplasm</keyword>
<feature type="domain" description="Aminoacyl-transfer RNA synthetases class-II family profile" evidence="14">
    <location>
        <begin position="273"/>
        <end position="533"/>
    </location>
</feature>
<evidence type="ECO:0000256" key="1">
    <source>
        <dbReference type="ARBA" id="ARBA00008226"/>
    </source>
</evidence>
<reference evidence="17" key="1">
    <citation type="submission" date="2010-10" db="EMBL/GenBank/DDBJ databases">
        <title>The complete genome of Halanaerobium praevalens DSM 2228.</title>
        <authorList>
            <consortium name="US DOE Joint Genome Institute (JGI-PGF)"/>
            <person name="Lucas S."/>
            <person name="Copeland A."/>
            <person name="Lapidus A."/>
            <person name="Glavina del Rio T."/>
            <person name="Dalin E."/>
            <person name="Tice H."/>
            <person name="Bruce D."/>
            <person name="Goodwin L."/>
            <person name="Pitluck S."/>
            <person name="Kyrpides N."/>
            <person name="Mavromatis K."/>
            <person name="Ivanova N."/>
            <person name="Ovchinnikova G."/>
            <person name="Chertkov O."/>
            <person name="Detter J.C."/>
            <person name="Han C."/>
            <person name="Larimer F."/>
            <person name="Land M."/>
            <person name="Hauser L."/>
            <person name="Markowitz V."/>
            <person name="Cheng J.-F."/>
            <person name="Hugenholtz P."/>
            <person name="Woyke T."/>
            <person name="Wu D."/>
            <person name="Tindall B."/>
            <person name="Pomrenke H.G."/>
            <person name="Brambilla E."/>
            <person name="Klenk H.-P."/>
            <person name="Eisen J.A."/>
        </authorList>
    </citation>
    <scope>NUCLEOTIDE SEQUENCE [LARGE SCALE GENOMIC DNA]</scope>
    <source>
        <strain evidence="17">ATCC 33744 / DSM 2228 / GSL</strain>
    </source>
</reference>
<keyword evidence="4 13" id="KW-0436">Ligase</keyword>
<dbReference type="HAMAP" id="MF_00184">
    <property type="entry name" value="Thr_tRNA_synth"/>
    <property type="match status" value="1"/>
</dbReference>
<evidence type="ECO:0000256" key="9">
    <source>
        <dbReference type="ARBA" id="ARBA00022884"/>
    </source>
</evidence>
<dbReference type="STRING" id="572479.Hprae_0813"/>
<dbReference type="GO" id="GO:0140096">
    <property type="term" value="F:catalytic activity, acting on a protein"/>
    <property type="evidence" value="ECO:0007669"/>
    <property type="project" value="UniProtKB-ARBA"/>
</dbReference>
<dbReference type="NCBIfam" id="TIGR00418">
    <property type="entry name" value="thrS"/>
    <property type="match status" value="1"/>
</dbReference>
<dbReference type="CDD" id="cd00860">
    <property type="entry name" value="ThrRS_anticodon"/>
    <property type="match status" value="1"/>
</dbReference>
<name>E3DR61_HALPG</name>
<dbReference type="EMBL" id="CP002175">
    <property type="protein sequence ID" value="ADO76967.1"/>
    <property type="molecule type" value="Genomic_DNA"/>
</dbReference>
<keyword evidence="6 13" id="KW-0547">Nucleotide-binding</keyword>
<evidence type="ECO:0000259" key="14">
    <source>
        <dbReference type="PROSITE" id="PS50862"/>
    </source>
</evidence>
<keyword evidence="8 13" id="KW-0067">ATP-binding</keyword>
<feature type="binding site" evidence="13">
    <location>
        <position position="510"/>
    </location>
    <ligand>
        <name>Zn(2+)</name>
        <dbReference type="ChEBI" id="CHEBI:29105"/>
        <note>catalytic</note>
    </ligand>
</feature>
<gene>
    <name evidence="13" type="primary">thrS</name>
    <name evidence="16" type="ordered locus">Hprae_0813</name>
</gene>
<dbReference type="SMART" id="SM00863">
    <property type="entry name" value="tRNA_SAD"/>
    <property type="match status" value="1"/>
</dbReference>
<protein>
    <recommendedName>
        <fullName evidence="13">Threonine--tRNA ligase</fullName>
        <ecNumber evidence="13">6.1.1.3</ecNumber>
    </recommendedName>
    <alternativeName>
        <fullName evidence="13">Threonyl-tRNA synthetase</fullName>
        <shortName evidence="13">ThrRS</shortName>
    </alternativeName>
</protein>
<dbReference type="Pfam" id="PF03129">
    <property type="entry name" value="HGTP_anticodon"/>
    <property type="match status" value="1"/>
</dbReference>
<dbReference type="FunFam" id="3.30.930.10:FF:000002">
    <property type="entry name" value="Threonine--tRNA ligase"/>
    <property type="match status" value="1"/>
</dbReference>
<dbReference type="GO" id="GO:0005524">
    <property type="term" value="F:ATP binding"/>
    <property type="evidence" value="ECO:0007669"/>
    <property type="project" value="UniProtKB-UniRule"/>
</dbReference>
<dbReference type="FunFam" id="3.40.50.800:FF:000001">
    <property type="entry name" value="Threonine--tRNA ligase"/>
    <property type="match status" value="1"/>
</dbReference>
<dbReference type="PROSITE" id="PS51880">
    <property type="entry name" value="TGS"/>
    <property type="match status" value="1"/>
</dbReference>
<keyword evidence="7 13" id="KW-0862">Zinc</keyword>
<evidence type="ECO:0000256" key="6">
    <source>
        <dbReference type="ARBA" id="ARBA00022741"/>
    </source>
</evidence>
<dbReference type="GO" id="GO:0016787">
    <property type="term" value="F:hydrolase activity"/>
    <property type="evidence" value="ECO:0007669"/>
    <property type="project" value="UniProtKB-KW"/>
</dbReference>
<keyword evidence="17" id="KW-1185">Reference proteome</keyword>
<evidence type="ECO:0000256" key="10">
    <source>
        <dbReference type="ARBA" id="ARBA00022917"/>
    </source>
</evidence>
<dbReference type="PANTHER" id="PTHR11451:SF44">
    <property type="entry name" value="THREONINE--TRNA LIGASE, CHLOROPLASTIC_MITOCHONDRIAL 2"/>
    <property type="match status" value="1"/>
</dbReference>
<evidence type="ECO:0000256" key="8">
    <source>
        <dbReference type="ARBA" id="ARBA00022840"/>
    </source>
</evidence>
<feature type="binding site" evidence="13">
    <location>
        <position position="334"/>
    </location>
    <ligand>
        <name>Zn(2+)</name>
        <dbReference type="ChEBI" id="CHEBI:29105"/>
        <note>catalytic</note>
    </ligand>
</feature>
<dbReference type="InterPro" id="IPR045864">
    <property type="entry name" value="aa-tRNA-synth_II/BPL/LPL"/>
</dbReference>
<dbReference type="GO" id="GO:0046872">
    <property type="term" value="F:metal ion binding"/>
    <property type="evidence" value="ECO:0007669"/>
    <property type="project" value="UniProtKB-KW"/>
</dbReference>
<dbReference type="InterPro" id="IPR012675">
    <property type="entry name" value="Beta-grasp_dom_sf"/>
</dbReference>
<dbReference type="InterPro" id="IPR004095">
    <property type="entry name" value="TGS"/>
</dbReference>
<dbReference type="Pfam" id="PF02824">
    <property type="entry name" value="TGS"/>
    <property type="match status" value="1"/>
</dbReference>
<proteinExistence type="inferred from homology"/>
<comment type="caution">
    <text evidence="13">Lacks conserved residue(s) required for the propagation of feature annotation.</text>
</comment>
<dbReference type="Pfam" id="PF00587">
    <property type="entry name" value="tRNA-synt_2b"/>
    <property type="match status" value="1"/>
</dbReference>
<dbReference type="InterPro" id="IPR036621">
    <property type="entry name" value="Anticodon-bd_dom_sf"/>
</dbReference>
<dbReference type="Gene3D" id="3.30.54.20">
    <property type="match status" value="1"/>
</dbReference>
<dbReference type="SUPFAM" id="SSF81271">
    <property type="entry name" value="TGS-like"/>
    <property type="match status" value="1"/>
</dbReference>
<keyword evidence="9 13" id="KW-0694">RNA-binding</keyword>
<evidence type="ECO:0000313" key="17">
    <source>
        <dbReference type="Proteomes" id="UP000006866"/>
    </source>
</evidence>
<evidence type="ECO:0000259" key="15">
    <source>
        <dbReference type="PROSITE" id="PS51880"/>
    </source>
</evidence>
<dbReference type="Gene3D" id="3.40.50.800">
    <property type="entry name" value="Anticodon-binding domain"/>
    <property type="match status" value="1"/>
</dbReference>
<comment type="catalytic activity">
    <reaction evidence="12 13">
        <text>tRNA(Thr) + L-threonine + ATP = L-threonyl-tRNA(Thr) + AMP + diphosphate + H(+)</text>
        <dbReference type="Rhea" id="RHEA:24624"/>
        <dbReference type="Rhea" id="RHEA-COMP:9670"/>
        <dbReference type="Rhea" id="RHEA-COMP:9704"/>
        <dbReference type="ChEBI" id="CHEBI:15378"/>
        <dbReference type="ChEBI" id="CHEBI:30616"/>
        <dbReference type="ChEBI" id="CHEBI:33019"/>
        <dbReference type="ChEBI" id="CHEBI:57926"/>
        <dbReference type="ChEBI" id="CHEBI:78442"/>
        <dbReference type="ChEBI" id="CHEBI:78534"/>
        <dbReference type="ChEBI" id="CHEBI:456215"/>
        <dbReference type="EC" id="6.1.1.3"/>
    </reaction>
</comment>
<dbReference type="FunFam" id="3.10.20.30:FF:000005">
    <property type="entry name" value="Threonine--tRNA ligase"/>
    <property type="match status" value="1"/>
</dbReference>
<dbReference type="FunFam" id="3.30.54.20:FF:000002">
    <property type="entry name" value="Threonine--tRNA ligase"/>
    <property type="match status" value="1"/>
</dbReference>
<dbReference type="CDD" id="cd01667">
    <property type="entry name" value="TGS_ThrRS"/>
    <property type="match status" value="1"/>
</dbReference>
<dbReference type="InterPro" id="IPR033728">
    <property type="entry name" value="ThrRS_core"/>
</dbReference>
<dbReference type="InterPro" id="IPR002314">
    <property type="entry name" value="aa-tRNA-synt_IIb"/>
</dbReference>
<dbReference type="GO" id="GO:0005737">
    <property type="term" value="C:cytoplasm"/>
    <property type="evidence" value="ECO:0007669"/>
    <property type="project" value="UniProtKB-SubCell"/>
</dbReference>
<evidence type="ECO:0000256" key="5">
    <source>
        <dbReference type="ARBA" id="ARBA00022723"/>
    </source>
</evidence>
<evidence type="ECO:0000256" key="3">
    <source>
        <dbReference type="ARBA" id="ARBA00022555"/>
    </source>
</evidence>
<evidence type="ECO:0000313" key="16">
    <source>
        <dbReference type="EMBL" id="ADO76967.1"/>
    </source>
</evidence>
<dbReference type="InterPro" id="IPR006195">
    <property type="entry name" value="aa-tRNA-synth_II"/>
</dbReference>
<dbReference type="InterPro" id="IPR047246">
    <property type="entry name" value="ThrRS_anticodon"/>
</dbReference>
<dbReference type="GO" id="GO:0000049">
    <property type="term" value="F:tRNA binding"/>
    <property type="evidence" value="ECO:0007669"/>
    <property type="project" value="UniProtKB-KW"/>
</dbReference>
<feature type="binding site" evidence="13">
    <location>
        <position position="385"/>
    </location>
    <ligand>
        <name>Zn(2+)</name>
        <dbReference type="ChEBI" id="CHEBI:29105"/>
        <note>catalytic</note>
    </ligand>
</feature>
<dbReference type="FunFam" id="3.30.980.10:FF:000005">
    <property type="entry name" value="Threonyl-tRNA synthetase, mitochondrial"/>
    <property type="match status" value="1"/>
</dbReference>
<dbReference type="PATRIC" id="fig|572479.3.peg.821"/>
<dbReference type="HOGENOM" id="CLU_008554_0_1_9"/>
<evidence type="ECO:0000256" key="7">
    <source>
        <dbReference type="ARBA" id="ARBA00022833"/>
    </source>
</evidence>
<evidence type="ECO:0000256" key="11">
    <source>
        <dbReference type="ARBA" id="ARBA00023146"/>
    </source>
</evidence>
<dbReference type="SUPFAM" id="SSF52954">
    <property type="entry name" value="Class II aaRS ABD-related"/>
    <property type="match status" value="1"/>
</dbReference>
<dbReference type="Gene3D" id="3.10.20.30">
    <property type="match status" value="1"/>
</dbReference>
<dbReference type="CDD" id="cd00771">
    <property type="entry name" value="ThrRS_core"/>
    <property type="match status" value="1"/>
</dbReference>
<dbReference type="InterPro" id="IPR002320">
    <property type="entry name" value="Thr-tRNA-ligase_IIa"/>
</dbReference>
<keyword evidence="5 13" id="KW-0479">Metal-binding</keyword>
<sequence>MEKVKVTLPDGSVREYEAGVTIKDVAYSIGSGLGRDAIAGIVNEKEVDADFKIEKDVELSIITIDSQEALEIIRHTASHVMAQAVKRLYDNVQVAIGPAIEDGFYYDFDLEETFNEESLVEIEAEMKKIIEEAIKIEKKVLPREEAFELMKSRNEKYKLELIDELDDQMISFYFQGDYVDLCRGPHLPSTGYVKAFKLLNVAGAYWRGDENNQMLQRIYGTAFAKEKDLEKYLNRVEEAKKRDHRKLGKELDLFSMQDEGRGFPFFHPKGMALRNALVDFWKEEHYQAGYEEIQTPIILDESLWHQSGHWDHYQDNMYFTKIDEEAHAVKPMNCPGGILVYKDSMHSYRELPIRMAELGLVHRHEMSGALHGLMRVRSFTQDDAHIYCLPSQIETELSGVIKLVDKIYSAFGFNYNVELSTKPEKAMGDDALWNKATDALQNAIEKNNLDYEVNAGDGAFYGPKIDFHLEDSLGRTWQCGTIQLDFQMPERFDLNYIGQDGEEHRPVMIHRAIYGSIERFIGILIEHFAGAFPTWMAPVQVEIIPVSDDQIDYAMQVKEELKQEKIRVEVDSRSEKVGYKIRDAQVKQVPYMLIVGSREEDNGTVSVRDRREGDLGTSNLAEFKENILEEIAAKNINTEDIEL</sequence>
<dbReference type="PROSITE" id="PS50862">
    <property type="entry name" value="AA_TRNA_LIGASE_II"/>
    <property type="match status" value="1"/>
</dbReference>
<dbReference type="Proteomes" id="UP000006866">
    <property type="component" value="Chromosome"/>
</dbReference>
<dbReference type="InterPro" id="IPR012676">
    <property type="entry name" value="TGS-like"/>
</dbReference>
<dbReference type="RefSeq" id="WP_014553000.1">
    <property type="nucleotide sequence ID" value="NC_017455.1"/>
</dbReference>
<keyword evidence="16" id="KW-0378">Hydrolase</keyword>
<comment type="cofactor">
    <cofactor evidence="13">
        <name>Zn(2+)</name>
        <dbReference type="ChEBI" id="CHEBI:29105"/>
    </cofactor>
    <text evidence="13">Binds 1 zinc ion per subunit.</text>
</comment>
<keyword evidence="11 13" id="KW-0030">Aminoacyl-tRNA synthetase</keyword>
<dbReference type="KEGG" id="hpk:Hprae_0813"/>
<dbReference type="EC" id="6.1.1.3" evidence="13"/>
<dbReference type="GO" id="GO:0016740">
    <property type="term" value="F:transferase activity"/>
    <property type="evidence" value="ECO:0007669"/>
    <property type="project" value="UniProtKB-ARBA"/>
</dbReference>
<accession>E3DR61</accession>
<comment type="subunit">
    <text evidence="13">Homodimer.</text>
</comment>
<evidence type="ECO:0000256" key="4">
    <source>
        <dbReference type="ARBA" id="ARBA00022598"/>
    </source>
</evidence>
<dbReference type="eggNOG" id="COG0441">
    <property type="taxonomic scope" value="Bacteria"/>
</dbReference>
<dbReference type="Gene3D" id="3.30.930.10">
    <property type="entry name" value="Bira Bifunctional Protein, Domain 2"/>
    <property type="match status" value="1"/>
</dbReference>
<dbReference type="InterPro" id="IPR018163">
    <property type="entry name" value="Thr/Ala-tRNA-synth_IIc_edit"/>
</dbReference>
<dbReference type="AlphaFoldDB" id="E3DR61"/>
<keyword evidence="10 13" id="KW-0648">Protein biosynthesis</keyword>
<dbReference type="Gene3D" id="3.30.980.10">
    <property type="entry name" value="Threonyl-trna Synthetase, Chain A, domain 2"/>
    <property type="match status" value="1"/>
</dbReference>
<evidence type="ECO:0000256" key="12">
    <source>
        <dbReference type="ARBA" id="ARBA00049515"/>
    </source>
</evidence>
<dbReference type="GO" id="GO:0004829">
    <property type="term" value="F:threonine-tRNA ligase activity"/>
    <property type="evidence" value="ECO:0007669"/>
    <property type="project" value="UniProtKB-UniRule"/>
</dbReference>
<comment type="similarity">
    <text evidence="1 13">Belongs to the class-II aminoacyl-tRNA synthetase family.</text>
</comment>
<dbReference type="InterPro" id="IPR004154">
    <property type="entry name" value="Anticodon-bd"/>
</dbReference>
<dbReference type="PANTHER" id="PTHR11451">
    <property type="entry name" value="THREONINE-TRNA LIGASE"/>
    <property type="match status" value="1"/>
</dbReference>
<comment type="subcellular location">
    <subcellularLocation>
        <location evidence="13">Cytoplasm</location>
    </subcellularLocation>
</comment>
<reference evidence="16 17" key="2">
    <citation type="journal article" date="2011" name="Stand. Genomic Sci.">
        <title>Complete genome sequence of the extremely halophilic Halanaerobium praevalens type strain (GSL).</title>
        <authorList>
            <person name="Ivanova N."/>
            <person name="Sikorski J."/>
            <person name="Chertkov O."/>
            <person name="Nolan M."/>
            <person name="Lucas S."/>
            <person name="Hammon N."/>
            <person name="Deshpande S."/>
            <person name="Cheng J.F."/>
            <person name="Tapia R."/>
            <person name="Han C."/>
            <person name="Goodwin L."/>
            <person name="Pitluck S."/>
            <person name="Huntemann M."/>
            <person name="Liolios K."/>
            <person name="Pagani I."/>
            <person name="Mavromatis K."/>
            <person name="Ovchinikova G."/>
            <person name="Pati A."/>
            <person name="Chen A."/>
            <person name="Palaniappan K."/>
            <person name="Land M."/>
            <person name="Hauser L."/>
            <person name="Brambilla E.M."/>
            <person name="Kannan K.P."/>
            <person name="Rohde M."/>
            <person name="Tindall B.J."/>
            <person name="Goker M."/>
            <person name="Detter J.C."/>
            <person name="Woyke T."/>
            <person name="Bristow J."/>
            <person name="Eisen J.A."/>
            <person name="Markowitz V."/>
            <person name="Hugenholtz P."/>
            <person name="Kyrpides N.C."/>
            <person name="Klenk H.P."/>
            <person name="Lapidus A."/>
        </authorList>
    </citation>
    <scope>NUCLEOTIDE SEQUENCE [LARGE SCALE GENOMIC DNA]</scope>
    <source>
        <strain evidence="17">ATCC 33744 / DSM 2228 / GSL</strain>
    </source>
</reference>
<evidence type="ECO:0000256" key="13">
    <source>
        <dbReference type="HAMAP-Rule" id="MF_00184"/>
    </source>
</evidence>
<evidence type="ECO:0000256" key="2">
    <source>
        <dbReference type="ARBA" id="ARBA00022490"/>
    </source>
</evidence>
<feature type="domain" description="TGS" evidence="15">
    <location>
        <begin position="1"/>
        <end position="63"/>
    </location>
</feature>
<keyword evidence="3 13" id="KW-0820">tRNA-binding</keyword>
<dbReference type="SUPFAM" id="SSF55681">
    <property type="entry name" value="Class II aaRS and biotin synthetases"/>
    <property type="match status" value="1"/>
</dbReference>
<dbReference type="SUPFAM" id="SSF55186">
    <property type="entry name" value="ThrRS/AlaRS common domain"/>
    <property type="match status" value="1"/>
</dbReference>
<dbReference type="OrthoDB" id="9802304at2"/>
<dbReference type="Pfam" id="PF07973">
    <property type="entry name" value="tRNA_SAD"/>
    <property type="match status" value="1"/>
</dbReference>
<dbReference type="PRINTS" id="PR01047">
    <property type="entry name" value="TRNASYNTHTHR"/>
</dbReference>
<dbReference type="GO" id="GO:0006435">
    <property type="term" value="P:threonyl-tRNA aminoacylation"/>
    <property type="evidence" value="ECO:0007669"/>
    <property type="project" value="UniProtKB-UniRule"/>
</dbReference>